<dbReference type="EMBL" id="VSRR010078975">
    <property type="protein sequence ID" value="MPC88797.1"/>
    <property type="molecule type" value="Genomic_DNA"/>
</dbReference>
<evidence type="ECO:0000256" key="1">
    <source>
        <dbReference type="SAM" id="SignalP"/>
    </source>
</evidence>
<proteinExistence type="predicted"/>
<evidence type="ECO:0008006" key="4">
    <source>
        <dbReference type="Google" id="ProtNLM"/>
    </source>
</evidence>
<evidence type="ECO:0000313" key="3">
    <source>
        <dbReference type="Proteomes" id="UP000324222"/>
    </source>
</evidence>
<feature type="signal peptide" evidence="1">
    <location>
        <begin position="1"/>
        <end position="27"/>
    </location>
</feature>
<keyword evidence="3" id="KW-1185">Reference proteome</keyword>
<dbReference type="AlphaFoldDB" id="A0A5B7J5L5"/>
<accession>A0A5B7J5L5</accession>
<gene>
    <name evidence="2" type="ORF">E2C01_083718</name>
</gene>
<name>A0A5B7J5L5_PORTR</name>
<dbReference type="Proteomes" id="UP000324222">
    <property type="component" value="Unassembled WGS sequence"/>
</dbReference>
<keyword evidence="1" id="KW-0732">Signal</keyword>
<sequence length="98" mass="10431">MSGGAGRPPPLVAPALCMAELGALCAATPSISTKDMIIRGTTRITRETNHCQTRPWHSDVDSFIAQTPALNRPSSHKETHSCGKTLRLTHISATLVSP</sequence>
<evidence type="ECO:0000313" key="2">
    <source>
        <dbReference type="EMBL" id="MPC88797.1"/>
    </source>
</evidence>
<reference evidence="2 3" key="1">
    <citation type="submission" date="2019-05" db="EMBL/GenBank/DDBJ databases">
        <title>Another draft genome of Portunus trituberculatus and its Hox gene families provides insights of decapod evolution.</title>
        <authorList>
            <person name="Jeong J.-H."/>
            <person name="Song I."/>
            <person name="Kim S."/>
            <person name="Choi T."/>
            <person name="Kim D."/>
            <person name="Ryu S."/>
            <person name="Kim W."/>
        </authorList>
    </citation>
    <scope>NUCLEOTIDE SEQUENCE [LARGE SCALE GENOMIC DNA]</scope>
    <source>
        <tissue evidence="2">Muscle</tissue>
    </source>
</reference>
<organism evidence="2 3">
    <name type="scientific">Portunus trituberculatus</name>
    <name type="common">Swimming crab</name>
    <name type="synonym">Neptunus trituberculatus</name>
    <dbReference type="NCBI Taxonomy" id="210409"/>
    <lineage>
        <taxon>Eukaryota</taxon>
        <taxon>Metazoa</taxon>
        <taxon>Ecdysozoa</taxon>
        <taxon>Arthropoda</taxon>
        <taxon>Crustacea</taxon>
        <taxon>Multicrustacea</taxon>
        <taxon>Malacostraca</taxon>
        <taxon>Eumalacostraca</taxon>
        <taxon>Eucarida</taxon>
        <taxon>Decapoda</taxon>
        <taxon>Pleocyemata</taxon>
        <taxon>Brachyura</taxon>
        <taxon>Eubrachyura</taxon>
        <taxon>Portunoidea</taxon>
        <taxon>Portunidae</taxon>
        <taxon>Portuninae</taxon>
        <taxon>Portunus</taxon>
    </lineage>
</organism>
<comment type="caution">
    <text evidence="2">The sequence shown here is derived from an EMBL/GenBank/DDBJ whole genome shotgun (WGS) entry which is preliminary data.</text>
</comment>
<feature type="chain" id="PRO_5023088684" description="Secreted protein" evidence="1">
    <location>
        <begin position="28"/>
        <end position="98"/>
    </location>
</feature>
<protein>
    <recommendedName>
        <fullName evidence="4">Secreted protein</fullName>
    </recommendedName>
</protein>